<keyword evidence="2" id="KW-0832">Ubl conjugation</keyword>
<organism evidence="4">
    <name type="scientific">Nicotiana tabacum</name>
    <name type="common">Common tobacco</name>
    <dbReference type="NCBI Taxonomy" id="4097"/>
    <lineage>
        <taxon>Eukaryota</taxon>
        <taxon>Viridiplantae</taxon>
        <taxon>Streptophyta</taxon>
        <taxon>Embryophyta</taxon>
        <taxon>Tracheophyta</taxon>
        <taxon>Spermatophyta</taxon>
        <taxon>Magnoliopsida</taxon>
        <taxon>eudicotyledons</taxon>
        <taxon>Gunneridae</taxon>
        <taxon>Pentapetalae</taxon>
        <taxon>asterids</taxon>
        <taxon>lamiids</taxon>
        <taxon>Solanales</taxon>
        <taxon>Solanaceae</taxon>
        <taxon>Nicotianoideae</taxon>
        <taxon>Nicotianeae</taxon>
        <taxon>Nicotiana</taxon>
    </lineage>
</organism>
<dbReference type="Pfam" id="PF00240">
    <property type="entry name" value="ubiquitin"/>
    <property type="match status" value="2"/>
</dbReference>
<dbReference type="RefSeq" id="XP_016508531.1">
    <property type="nucleotide sequence ID" value="XM_016653045.1"/>
</dbReference>
<dbReference type="PaxDb" id="4097-A0A1S4D574"/>
<evidence type="ECO:0000256" key="1">
    <source>
        <dbReference type="ARBA" id="ARBA00022499"/>
    </source>
</evidence>
<dbReference type="GO" id="GO:0016567">
    <property type="term" value="P:protein ubiquitination"/>
    <property type="evidence" value="ECO:0000318"/>
    <property type="project" value="GO_Central"/>
</dbReference>
<dbReference type="STRING" id="4097.A0A1S4D574"/>
<dbReference type="GO" id="GO:0019941">
    <property type="term" value="P:modification-dependent protein catabolic process"/>
    <property type="evidence" value="ECO:0000318"/>
    <property type="project" value="GO_Central"/>
</dbReference>
<dbReference type="Gene3D" id="3.10.20.90">
    <property type="entry name" value="Phosphatidylinositol 3-kinase Catalytic Subunit, Chain A, domain 1"/>
    <property type="match status" value="2"/>
</dbReference>
<gene>
    <name evidence="4" type="primary">LOC107826094</name>
</gene>
<dbReference type="InterPro" id="IPR000626">
    <property type="entry name" value="Ubiquitin-like_dom"/>
</dbReference>
<dbReference type="GO" id="GO:0031625">
    <property type="term" value="F:ubiquitin protein ligase binding"/>
    <property type="evidence" value="ECO:0000318"/>
    <property type="project" value="GO_Central"/>
</dbReference>
<keyword evidence="1" id="KW-1017">Isopeptide bond</keyword>
<evidence type="ECO:0000256" key="2">
    <source>
        <dbReference type="ARBA" id="ARBA00022843"/>
    </source>
</evidence>
<dbReference type="PRINTS" id="PR00348">
    <property type="entry name" value="UBIQUITIN"/>
</dbReference>
<dbReference type="GO" id="GO:0005634">
    <property type="term" value="C:nucleus"/>
    <property type="evidence" value="ECO:0000318"/>
    <property type="project" value="GO_Central"/>
</dbReference>
<evidence type="ECO:0000313" key="4">
    <source>
        <dbReference type="RefSeq" id="XP_016508531.1"/>
    </source>
</evidence>
<dbReference type="AlphaFoldDB" id="A0A1S4D574"/>
<feature type="domain" description="Ubiquitin-like" evidence="3">
    <location>
        <begin position="123"/>
        <end position="185"/>
    </location>
</feature>
<sequence>MYKLCFTAIDPWSLSRTMQIIIQDDIYKDVIRWRSLPKSYLPKFGLDKDSSIYKDCGPNSFILMVEPDDSIAAVKAYIQEEKGISFKKQKLLNEEGVVLRDAQTLVSLGIKKGSTLILHYALVTQLVMTLKHTGRKISVLVEPDDTIGDIKAKLQEKEGMRFHQQSLLYQGQDMPDDERLINLDL</sequence>
<dbReference type="PANTHER" id="PTHR10666">
    <property type="entry name" value="UBIQUITIN"/>
    <property type="match status" value="1"/>
</dbReference>
<dbReference type="GO" id="GO:0005737">
    <property type="term" value="C:cytoplasm"/>
    <property type="evidence" value="ECO:0000318"/>
    <property type="project" value="GO_Central"/>
</dbReference>
<reference evidence="4" key="1">
    <citation type="submission" date="2025-08" db="UniProtKB">
        <authorList>
            <consortium name="RefSeq"/>
        </authorList>
    </citation>
    <scope>IDENTIFICATION</scope>
</reference>
<evidence type="ECO:0000259" key="3">
    <source>
        <dbReference type="PROSITE" id="PS50053"/>
    </source>
</evidence>
<dbReference type="PROSITE" id="PS50053">
    <property type="entry name" value="UBIQUITIN_2"/>
    <property type="match status" value="2"/>
</dbReference>
<dbReference type="SUPFAM" id="SSF54236">
    <property type="entry name" value="Ubiquitin-like"/>
    <property type="match status" value="2"/>
</dbReference>
<dbReference type="InterPro" id="IPR019956">
    <property type="entry name" value="Ubiquitin_dom"/>
</dbReference>
<dbReference type="OrthoDB" id="1885901at2759"/>
<accession>A0A1S4D574</accession>
<dbReference type="InterPro" id="IPR050158">
    <property type="entry name" value="Ubiquitin_ubiquitin-like"/>
</dbReference>
<dbReference type="SMR" id="A0A1S4D574"/>
<dbReference type="InterPro" id="IPR029071">
    <property type="entry name" value="Ubiquitin-like_domsf"/>
</dbReference>
<dbReference type="CDD" id="cd17039">
    <property type="entry name" value="Ubl_ubiquitin_like"/>
    <property type="match status" value="1"/>
</dbReference>
<dbReference type="KEGG" id="nta:107826094"/>
<protein>
    <submittedName>
        <fullName evidence="4">Polyubiquitin-like</fullName>
    </submittedName>
</protein>
<dbReference type="SMART" id="SM00213">
    <property type="entry name" value="UBQ"/>
    <property type="match status" value="2"/>
</dbReference>
<proteinExistence type="predicted"/>
<dbReference type="GO" id="GO:0031386">
    <property type="term" value="F:protein tag activity"/>
    <property type="evidence" value="ECO:0000318"/>
    <property type="project" value="GO_Central"/>
</dbReference>
<feature type="domain" description="Ubiquitin-like" evidence="3">
    <location>
        <begin position="57"/>
        <end position="118"/>
    </location>
</feature>
<name>A0A1S4D574_TOBAC</name>
<dbReference type="GO" id="GO:0003729">
    <property type="term" value="F:mRNA binding"/>
    <property type="evidence" value="ECO:0007669"/>
    <property type="project" value="UniProtKB-ARBA"/>
</dbReference>